<comment type="caution">
    <text evidence="3">The sequence shown here is derived from an EMBL/GenBank/DDBJ whole genome shotgun (WGS) entry which is preliminary data.</text>
</comment>
<dbReference type="OrthoDB" id="5806770at2759"/>
<gene>
    <name evidence="3" type="ORF">CAUJ_LOCUS7785</name>
</gene>
<proteinExistence type="predicted"/>
<organism evidence="3 4">
    <name type="scientific">Caenorhabditis auriculariae</name>
    <dbReference type="NCBI Taxonomy" id="2777116"/>
    <lineage>
        <taxon>Eukaryota</taxon>
        <taxon>Metazoa</taxon>
        <taxon>Ecdysozoa</taxon>
        <taxon>Nematoda</taxon>
        <taxon>Chromadorea</taxon>
        <taxon>Rhabditida</taxon>
        <taxon>Rhabditina</taxon>
        <taxon>Rhabditomorpha</taxon>
        <taxon>Rhabditoidea</taxon>
        <taxon>Rhabditidae</taxon>
        <taxon>Peloderinae</taxon>
        <taxon>Caenorhabditis</taxon>
    </lineage>
</organism>
<sequence length="133" mass="14976">MRNRITLAICFLVLGVVSATQIRCYSGLKYVVGQDVYQDTEDCDSVLGIGDAYCYKFMEETAVNEVVKMGCSSFFCNGIRNRCMQTDMIGMKGTICCCNDRHYCNSARGKITVFLVLFIIFFVSCFQVILCEP</sequence>
<evidence type="ECO:0000313" key="3">
    <source>
        <dbReference type="EMBL" id="CAD6191866.1"/>
    </source>
</evidence>
<keyword evidence="1" id="KW-0812">Transmembrane</keyword>
<keyword evidence="1" id="KW-0472">Membrane</keyword>
<dbReference type="PANTHER" id="PTHR21749">
    <property type="entry name" value="PRION-LIKE- Q/N-RICH -DOMAIN-BEARING PROTEIN PROTEIN 24"/>
    <property type="match status" value="1"/>
</dbReference>
<feature type="signal peptide" evidence="2">
    <location>
        <begin position="1"/>
        <end position="19"/>
    </location>
</feature>
<protein>
    <recommendedName>
        <fullName evidence="5">UPAR/Ly6 domain-containing protein</fullName>
    </recommendedName>
</protein>
<evidence type="ECO:0000256" key="2">
    <source>
        <dbReference type="SAM" id="SignalP"/>
    </source>
</evidence>
<dbReference type="Proteomes" id="UP000835052">
    <property type="component" value="Unassembled WGS sequence"/>
</dbReference>
<reference evidence="3" key="1">
    <citation type="submission" date="2020-10" db="EMBL/GenBank/DDBJ databases">
        <authorList>
            <person name="Kikuchi T."/>
        </authorList>
    </citation>
    <scope>NUCLEOTIDE SEQUENCE</scope>
    <source>
        <strain evidence="3">NKZ352</strain>
    </source>
</reference>
<dbReference type="PANTHER" id="PTHR21749:SF5">
    <property type="entry name" value="ACTIVIN_RECP DOMAIN-CONTAINING PROTEIN"/>
    <property type="match status" value="1"/>
</dbReference>
<feature type="chain" id="PRO_5035763664" description="UPAR/Ly6 domain-containing protein" evidence="2">
    <location>
        <begin position="20"/>
        <end position="133"/>
    </location>
</feature>
<keyword evidence="2" id="KW-0732">Signal</keyword>
<dbReference type="EMBL" id="CAJGYM010000024">
    <property type="protein sequence ID" value="CAD6191866.1"/>
    <property type="molecule type" value="Genomic_DNA"/>
</dbReference>
<feature type="transmembrane region" description="Helical" evidence="1">
    <location>
        <begin position="111"/>
        <end position="131"/>
    </location>
</feature>
<dbReference type="AlphaFoldDB" id="A0A8S1H683"/>
<evidence type="ECO:0008006" key="5">
    <source>
        <dbReference type="Google" id="ProtNLM"/>
    </source>
</evidence>
<keyword evidence="4" id="KW-1185">Reference proteome</keyword>
<name>A0A8S1H683_9PELO</name>
<evidence type="ECO:0000313" key="4">
    <source>
        <dbReference type="Proteomes" id="UP000835052"/>
    </source>
</evidence>
<evidence type="ECO:0000256" key="1">
    <source>
        <dbReference type="SAM" id="Phobius"/>
    </source>
</evidence>
<keyword evidence="1" id="KW-1133">Transmembrane helix</keyword>
<accession>A0A8S1H683</accession>